<evidence type="ECO:0008006" key="3">
    <source>
        <dbReference type="Google" id="ProtNLM"/>
    </source>
</evidence>
<evidence type="ECO:0000313" key="2">
    <source>
        <dbReference type="Proteomes" id="UP000267164"/>
    </source>
</evidence>
<dbReference type="OrthoDB" id="4365416at2"/>
<sequence>MTAVLNRLTADDDLFLKLHDLYGNALVNQLAWRFDEPLDPAVLQRFHAHLAHGFLSRRVMTTAVPFARPWWVAAAEAEPLAYQDRPVPEDGVLDWFFAQSRVEFDPVSGRMWRLSAAPTGSGGTLLSLVTSHVSSDGGAVLYAVGDALRRLDADETPDIATSSGRLVGSSSVNVPLRTHLADALGQLRAAAASLRTAYASRDVTEPERNPRPAEPRRLLGDRYTAADLVVEVDAAEWNSVAEAHDGTANGLLVGVAVGIAGRSGRVADGAAVRVDIPHSMRGVDDPRANATTGLPIAVLYRKGEHTDLRGVRTAIKQAARAYADPATTPALQHLQPVQQMLPRFVLGYFSRTAKAPECLCTNLGETGQGVATLAGVRARSVLMRPVVCTGETELFRRLEIGLNLSWSSDGETVTLAITGADPDRFPTRAALREYVLDEFESWGLRPRFWS</sequence>
<gene>
    <name evidence="1" type="ORF">D7D52_10765</name>
</gene>
<accession>A0A386ZAX4</accession>
<dbReference type="RefSeq" id="WP_120736185.1">
    <property type="nucleotide sequence ID" value="NZ_CP032568.1"/>
</dbReference>
<dbReference type="KEGG" id="nyu:D7D52_10765"/>
<organism evidence="1 2">
    <name type="scientific">Nocardia yunnanensis</name>
    <dbReference type="NCBI Taxonomy" id="2382165"/>
    <lineage>
        <taxon>Bacteria</taxon>
        <taxon>Bacillati</taxon>
        <taxon>Actinomycetota</taxon>
        <taxon>Actinomycetes</taxon>
        <taxon>Mycobacteriales</taxon>
        <taxon>Nocardiaceae</taxon>
        <taxon>Nocardia</taxon>
    </lineage>
</organism>
<dbReference type="SUPFAM" id="SSF52777">
    <property type="entry name" value="CoA-dependent acyltransferases"/>
    <property type="match status" value="1"/>
</dbReference>
<reference evidence="1 2" key="1">
    <citation type="submission" date="2018-09" db="EMBL/GenBank/DDBJ databases">
        <title>Nocardia yunnanensis sp. nov., an actinomycete isolated from a soil sample.</title>
        <authorList>
            <person name="Zhang J."/>
        </authorList>
    </citation>
    <scope>NUCLEOTIDE SEQUENCE [LARGE SCALE GENOMIC DNA]</scope>
    <source>
        <strain evidence="1 2">CFHS0054</strain>
    </source>
</reference>
<dbReference type="AlphaFoldDB" id="A0A386ZAX4"/>
<name>A0A386ZAX4_9NOCA</name>
<evidence type="ECO:0000313" key="1">
    <source>
        <dbReference type="EMBL" id="AYF74264.1"/>
    </source>
</evidence>
<dbReference type="Gene3D" id="3.30.559.10">
    <property type="entry name" value="Chloramphenicol acetyltransferase-like domain"/>
    <property type="match status" value="1"/>
</dbReference>
<protein>
    <recommendedName>
        <fullName evidence="3">Diacylglycerol O-acyltransferase</fullName>
    </recommendedName>
</protein>
<keyword evidence="2" id="KW-1185">Reference proteome</keyword>
<dbReference type="Proteomes" id="UP000267164">
    <property type="component" value="Chromosome"/>
</dbReference>
<dbReference type="InterPro" id="IPR023213">
    <property type="entry name" value="CAT-like_dom_sf"/>
</dbReference>
<dbReference type="EMBL" id="CP032568">
    <property type="protein sequence ID" value="AYF74264.1"/>
    <property type="molecule type" value="Genomic_DNA"/>
</dbReference>
<proteinExistence type="predicted"/>